<keyword evidence="2 6" id="KW-0819">tRNA processing</keyword>
<keyword evidence="9" id="KW-1185">Reference proteome</keyword>
<dbReference type="HAMAP" id="MF_01161">
    <property type="entry name" value="tRNA_Ile_lys_synt"/>
    <property type="match status" value="1"/>
</dbReference>
<dbReference type="InterPro" id="IPR012795">
    <property type="entry name" value="tRNA_Ile_lys_synt_N"/>
</dbReference>
<evidence type="ECO:0000256" key="1">
    <source>
        <dbReference type="ARBA" id="ARBA00022598"/>
    </source>
</evidence>
<evidence type="ECO:0000256" key="2">
    <source>
        <dbReference type="ARBA" id="ARBA00022694"/>
    </source>
</evidence>
<comment type="similarity">
    <text evidence="6">Belongs to the tRNA(Ile)-lysidine synthase family.</text>
</comment>
<comment type="domain">
    <text evidence="6">The N-terminal region contains the highly conserved SGGXDS motif, predicted to be a P-loop motif involved in ATP binding.</text>
</comment>
<feature type="domain" description="tRNA(Ile)-lysidine/2-thiocytidine synthase N-terminal" evidence="7">
    <location>
        <begin position="27"/>
        <end position="199"/>
    </location>
</feature>
<dbReference type="GO" id="GO:0006400">
    <property type="term" value="P:tRNA modification"/>
    <property type="evidence" value="ECO:0007669"/>
    <property type="project" value="UniProtKB-UniRule"/>
</dbReference>
<evidence type="ECO:0000256" key="3">
    <source>
        <dbReference type="ARBA" id="ARBA00022741"/>
    </source>
</evidence>
<organism evidence="8 9">
    <name type="scientific">Actibacterium naphthalenivorans</name>
    <dbReference type="NCBI Taxonomy" id="1614693"/>
    <lineage>
        <taxon>Bacteria</taxon>
        <taxon>Pseudomonadati</taxon>
        <taxon>Pseudomonadota</taxon>
        <taxon>Alphaproteobacteria</taxon>
        <taxon>Rhodobacterales</taxon>
        <taxon>Roseobacteraceae</taxon>
        <taxon>Actibacterium</taxon>
    </lineage>
</organism>
<dbReference type="AlphaFoldDB" id="A0A840CAK5"/>
<comment type="function">
    <text evidence="6">Ligates lysine onto the cytidine present at position 34 of the AUA codon-specific tRNA(Ile) that contains the anticodon CAU, in an ATP-dependent manner. Cytidine is converted to lysidine, thus changing the amino acid specificity of the tRNA from methionine to isoleucine.</text>
</comment>
<comment type="catalytic activity">
    <reaction evidence="5 6">
        <text>cytidine(34) in tRNA(Ile2) + L-lysine + ATP = lysidine(34) in tRNA(Ile2) + AMP + diphosphate + H(+)</text>
        <dbReference type="Rhea" id="RHEA:43744"/>
        <dbReference type="Rhea" id="RHEA-COMP:10625"/>
        <dbReference type="Rhea" id="RHEA-COMP:10670"/>
        <dbReference type="ChEBI" id="CHEBI:15378"/>
        <dbReference type="ChEBI" id="CHEBI:30616"/>
        <dbReference type="ChEBI" id="CHEBI:32551"/>
        <dbReference type="ChEBI" id="CHEBI:33019"/>
        <dbReference type="ChEBI" id="CHEBI:82748"/>
        <dbReference type="ChEBI" id="CHEBI:83665"/>
        <dbReference type="ChEBI" id="CHEBI:456215"/>
        <dbReference type="EC" id="6.3.4.19"/>
    </reaction>
</comment>
<dbReference type="PANTHER" id="PTHR43033:SF1">
    <property type="entry name" value="TRNA(ILE)-LYSIDINE SYNTHASE-RELATED"/>
    <property type="match status" value="1"/>
</dbReference>
<dbReference type="Gene3D" id="3.40.50.620">
    <property type="entry name" value="HUPs"/>
    <property type="match status" value="1"/>
</dbReference>
<keyword evidence="6" id="KW-0963">Cytoplasm</keyword>
<sequence length="414" mass="43543">MTGEDARLLHRFGAAVEAAQVTGPLGLAVSGGGDSMAMLHLAARAGLALRAVTVNHGLRPEAAAEARFVGDVCAGLGVPHDILTWQGWDGRGNLQAAARGARYGLMADWARDGGIGTVALAHTLDDQAETFLMRLGRAAGVDGLAGMPPQRHAFGVAWLRPLLFAERDELRGFLRRGGHGWCEDPSNADARFARVRARQALAALAPLGIDAHVLSEVAGHMSAARHALEVQTTAAALDCARVDRGDVVFDREKLFALPPEITRRLLEHALKWVSSAEFGPRAGSLAEFTAALASGAEVTLHGCRALVAGGAIRVTREYQAVRDAVAAPGALWDGRWRVTGPWEQGLELRALGEAGLRACPGWRDTGLPRPSLLASPGVWRGAVLVAAPLAGLGPGWRAEPANGPEGFVQSIISH</sequence>
<dbReference type="InterPro" id="IPR011063">
    <property type="entry name" value="TilS/TtcA_N"/>
</dbReference>
<evidence type="ECO:0000256" key="4">
    <source>
        <dbReference type="ARBA" id="ARBA00022840"/>
    </source>
</evidence>
<dbReference type="CDD" id="cd01992">
    <property type="entry name" value="TilS_N"/>
    <property type="match status" value="1"/>
</dbReference>
<evidence type="ECO:0000256" key="5">
    <source>
        <dbReference type="ARBA" id="ARBA00048539"/>
    </source>
</evidence>
<protein>
    <recommendedName>
        <fullName evidence="6">tRNA(Ile)-lysidine synthase</fullName>
        <ecNumber evidence="6">6.3.4.19</ecNumber>
    </recommendedName>
    <alternativeName>
        <fullName evidence="6">tRNA(Ile)-2-lysyl-cytidine synthase</fullName>
    </alternativeName>
    <alternativeName>
        <fullName evidence="6">tRNA(Ile)-lysidine synthetase</fullName>
    </alternativeName>
</protein>
<dbReference type="GO" id="GO:0032267">
    <property type="term" value="F:tRNA(Ile)-lysidine synthase activity"/>
    <property type="evidence" value="ECO:0007669"/>
    <property type="project" value="UniProtKB-EC"/>
</dbReference>
<dbReference type="Pfam" id="PF01171">
    <property type="entry name" value="ATP_bind_3"/>
    <property type="match status" value="1"/>
</dbReference>
<proteinExistence type="inferred from homology"/>
<dbReference type="InterPro" id="IPR014729">
    <property type="entry name" value="Rossmann-like_a/b/a_fold"/>
</dbReference>
<dbReference type="Proteomes" id="UP000585681">
    <property type="component" value="Unassembled WGS sequence"/>
</dbReference>
<reference evidence="8" key="1">
    <citation type="submission" date="2020-08" db="EMBL/GenBank/DDBJ databases">
        <title>Genomic Encyclopedia of Type Strains, Phase IV (KMG-IV): sequencing the most valuable type-strain genomes for metagenomic binning, comparative biology and taxonomic classification.</title>
        <authorList>
            <person name="Goeker M."/>
        </authorList>
    </citation>
    <scope>NUCLEOTIDE SEQUENCE [LARGE SCALE GENOMIC DNA]</scope>
    <source>
        <strain evidence="8">DSM 105040</strain>
    </source>
</reference>
<feature type="binding site" evidence="6">
    <location>
        <begin position="30"/>
        <end position="35"/>
    </location>
    <ligand>
        <name>ATP</name>
        <dbReference type="ChEBI" id="CHEBI:30616"/>
    </ligand>
</feature>
<dbReference type="GO" id="GO:0005737">
    <property type="term" value="C:cytoplasm"/>
    <property type="evidence" value="ECO:0007669"/>
    <property type="project" value="UniProtKB-SubCell"/>
</dbReference>
<dbReference type="SUPFAM" id="SSF52402">
    <property type="entry name" value="Adenine nucleotide alpha hydrolases-like"/>
    <property type="match status" value="1"/>
</dbReference>
<evidence type="ECO:0000256" key="6">
    <source>
        <dbReference type="HAMAP-Rule" id="MF_01161"/>
    </source>
</evidence>
<dbReference type="PANTHER" id="PTHR43033">
    <property type="entry name" value="TRNA(ILE)-LYSIDINE SYNTHASE-RELATED"/>
    <property type="match status" value="1"/>
</dbReference>
<evidence type="ECO:0000313" key="8">
    <source>
        <dbReference type="EMBL" id="MBB4020598.1"/>
    </source>
</evidence>
<keyword evidence="3 6" id="KW-0547">Nucleotide-binding</keyword>
<dbReference type="GO" id="GO:0005524">
    <property type="term" value="F:ATP binding"/>
    <property type="evidence" value="ECO:0007669"/>
    <property type="project" value="UniProtKB-UniRule"/>
</dbReference>
<gene>
    <name evidence="6" type="primary">tilS</name>
    <name evidence="8" type="ORF">GGR17_000389</name>
</gene>
<evidence type="ECO:0000259" key="7">
    <source>
        <dbReference type="Pfam" id="PF01171"/>
    </source>
</evidence>
<dbReference type="EMBL" id="JACIEQ010000001">
    <property type="protein sequence ID" value="MBB4020598.1"/>
    <property type="molecule type" value="Genomic_DNA"/>
</dbReference>
<keyword evidence="4 6" id="KW-0067">ATP-binding</keyword>
<comment type="caution">
    <text evidence="8">The sequence shown here is derived from an EMBL/GenBank/DDBJ whole genome shotgun (WGS) entry which is preliminary data.</text>
</comment>
<dbReference type="InterPro" id="IPR012094">
    <property type="entry name" value="tRNA_Ile_lys_synt"/>
</dbReference>
<evidence type="ECO:0000313" key="9">
    <source>
        <dbReference type="Proteomes" id="UP000585681"/>
    </source>
</evidence>
<accession>A0A840CAK5</accession>
<comment type="subcellular location">
    <subcellularLocation>
        <location evidence="6">Cytoplasm</location>
    </subcellularLocation>
</comment>
<dbReference type="NCBIfam" id="TIGR02432">
    <property type="entry name" value="lysidine_TilS_N"/>
    <property type="match status" value="1"/>
</dbReference>
<name>A0A840CAK5_9RHOB</name>
<keyword evidence="1 6" id="KW-0436">Ligase</keyword>
<dbReference type="EC" id="6.3.4.19" evidence="6"/>